<dbReference type="Pfam" id="PF13561">
    <property type="entry name" value="adh_short_C2"/>
    <property type="match status" value="1"/>
</dbReference>
<comment type="similarity">
    <text evidence="1">Belongs to the short-chain dehydrogenases/reductases (SDR) family.</text>
</comment>
<dbReference type="Proteomes" id="UP000248764">
    <property type="component" value="Unassembled WGS sequence"/>
</dbReference>
<dbReference type="SUPFAM" id="SSF51735">
    <property type="entry name" value="NAD(P)-binding Rossmann-fold domains"/>
    <property type="match status" value="1"/>
</dbReference>
<accession>A0A2W2C2E4</accession>
<keyword evidence="2" id="KW-0560">Oxidoreductase</keyword>
<proteinExistence type="inferred from homology"/>
<evidence type="ECO:0000313" key="4">
    <source>
        <dbReference type="Proteomes" id="UP000248764"/>
    </source>
</evidence>
<dbReference type="GO" id="GO:0016616">
    <property type="term" value="F:oxidoreductase activity, acting on the CH-OH group of donors, NAD or NADP as acceptor"/>
    <property type="evidence" value="ECO:0007669"/>
    <property type="project" value="TreeGrafter"/>
</dbReference>
<dbReference type="PRINTS" id="PR00081">
    <property type="entry name" value="GDHRDH"/>
</dbReference>
<evidence type="ECO:0000256" key="2">
    <source>
        <dbReference type="ARBA" id="ARBA00023002"/>
    </source>
</evidence>
<protein>
    <submittedName>
        <fullName evidence="3">Short-chain dehydrogenase</fullName>
    </submittedName>
</protein>
<comment type="caution">
    <text evidence="3">The sequence shown here is derived from an EMBL/GenBank/DDBJ whole genome shotgun (WGS) entry which is preliminary data.</text>
</comment>
<keyword evidence="4" id="KW-1185">Reference proteome</keyword>
<dbReference type="InterPro" id="IPR036291">
    <property type="entry name" value="NAD(P)-bd_dom_sf"/>
</dbReference>
<dbReference type="AlphaFoldDB" id="A0A2W2C2E4"/>
<dbReference type="PRINTS" id="PR00080">
    <property type="entry name" value="SDRFAMILY"/>
</dbReference>
<sequence>MNRFDGRTVVVTGAASGIGFEMARLFAEEGAVVYAADRADGVRPAGTRAVRLDVVEEPAVRELMERVVAETGRLDVLCNNAGIGSTADPVSCTAEEWRRVFDVNALGVFLCTKYALPSMLAAGRGSIVNTASAAASAGLKDRAAYCASKGAVVSFTRAVAVQYAGTGVRCNSLSPGTVDSPWVGRLLAAADDADAARARLVARQPMGRLGDPTEIAKAALYLASDDADFVTGTDLVVDGGLLAG</sequence>
<dbReference type="CDD" id="cd05233">
    <property type="entry name" value="SDR_c"/>
    <property type="match status" value="1"/>
</dbReference>
<evidence type="ECO:0000313" key="3">
    <source>
        <dbReference type="EMBL" id="PZF86278.1"/>
    </source>
</evidence>
<dbReference type="PANTHER" id="PTHR42760">
    <property type="entry name" value="SHORT-CHAIN DEHYDROGENASES/REDUCTASES FAMILY MEMBER"/>
    <property type="match status" value="1"/>
</dbReference>
<gene>
    <name evidence="3" type="ORF">C1I92_01945</name>
</gene>
<dbReference type="EMBL" id="POTW01000003">
    <property type="protein sequence ID" value="PZF86278.1"/>
    <property type="molecule type" value="Genomic_DNA"/>
</dbReference>
<evidence type="ECO:0000256" key="1">
    <source>
        <dbReference type="ARBA" id="ARBA00006484"/>
    </source>
</evidence>
<dbReference type="FunFam" id="3.40.50.720:FF:000084">
    <property type="entry name" value="Short-chain dehydrogenase reductase"/>
    <property type="match status" value="1"/>
</dbReference>
<organism evidence="3 4">
    <name type="scientific">Jiangella anatolica</name>
    <dbReference type="NCBI Taxonomy" id="2670374"/>
    <lineage>
        <taxon>Bacteria</taxon>
        <taxon>Bacillati</taxon>
        <taxon>Actinomycetota</taxon>
        <taxon>Actinomycetes</taxon>
        <taxon>Jiangellales</taxon>
        <taxon>Jiangellaceae</taxon>
        <taxon>Jiangella</taxon>
    </lineage>
</organism>
<dbReference type="RefSeq" id="WP_111252970.1">
    <property type="nucleotide sequence ID" value="NZ_POTW01000003.1"/>
</dbReference>
<name>A0A2W2C2E4_9ACTN</name>
<dbReference type="PANTHER" id="PTHR42760:SF115">
    <property type="entry name" value="3-OXOACYL-[ACYL-CARRIER-PROTEIN] REDUCTASE FABG"/>
    <property type="match status" value="1"/>
</dbReference>
<dbReference type="InterPro" id="IPR002347">
    <property type="entry name" value="SDR_fam"/>
</dbReference>
<reference evidence="3 4" key="1">
    <citation type="submission" date="2018-01" db="EMBL/GenBank/DDBJ databases">
        <title>Draft genome sequence of Jiangella sp. GTF31.</title>
        <authorList>
            <person name="Sahin N."/>
            <person name="Ay H."/>
            <person name="Saygin H."/>
        </authorList>
    </citation>
    <scope>NUCLEOTIDE SEQUENCE [LARGE SCALE GENOMIC DNA]</scope>
    <source>
        <strain evidence="3 4">GTF31</strain>
    </source>
</reference>
<dbReference type="Gene3D" id="3.40.50.720">
    <property type="entry name" value="NAD(P)-binding Rossmann-like Domain"/>
    <property type="match status" value="1"/>
</dbReference>
<dbReference type="InterPro" id="IPR020904">
    <property type="entry name" value="Sc_DH/Rdtase_CS"/>
</dbReference>
<dbReference type="PROSITE" id="PS00061">
    <property type="entry name" value="ADH_SHORT"/>
    <property type="match status" value="1"/>
</dbReference>